<evidence type="ECO:0000256" key="3">
    <source>
        <dbReference type="SAM" id="Coils"/>
    </source>
</evidence>
<evidence type="ECO:0000256" key="4">
    <source>
        <dbReference type="SAM" id="MobiDB-lite"/>
    </source>
</evidence>
<dbReference type="AlphaFoldDB" id="A0A6P8GM32"/>
<dbReference type="InterPro" id="IPR050405">
    <property type="entry name" value="Intermediate_filament"/>
</dbReference>
<evidence type="ECO:0000259" key="5">
    <source>
        <dbReference type="PROSITE" id="PS51842"/>
    </source>
</evidence>
<keyword evidence="1" id="KW-0403">Intermediate filament</keyword>
<evidence type="ECO:0000313" key="6">
    <source>
        <dbReference type="Proteomes" id="UP000515152"/>
    </source>
</evidence>
<feature type="coiled-coil region" evidence="3">
    <location>
        <begin position="201"/>
        <end position="235"/>
    </location>
</feature>
<dbReference type="GeneID" id="105911982"/>
<keyword evidence="2 3" id="KW-0175">Coiled coil</keyword>
<evidence type="ECO:0000256" key="2">
    <source>
        <dbReference type="ARBA" id="ARBA00023054"/>
    </source>
</evidence>
<dbReference type="Gene3D" id="1.20.5.170">
    <property type="match status" value="1"/>
</dbReference>
<gene>
    <name evidence="7" type="primary">LOC105911982</name>
</gene>
<dbReference type="Gene3D" id="1.20.5.500">
    <property type="entry name" value="Single helix bin"/>
    <property type="match status" value="1"/>
</dbReference>
<protein>
    <submittedName>
        <fullName evidence="7">Thread biopolymer filament subunit gamma-like</fullName>
    </submittedName>
</protein>
<dbReference type="Pfam" id="PF00038">
    <property type="entry name" value="Filament"/>
    <property type="match status" value="1"/>
</dbReference>
<feature type="compositionally biased region" description="Low complexity" evidence="4">
    <location>
        <begin position="419"/>
        <end position="447"/>
    </location>
</feature>
<proteinExistence type="predicted"/>
<dbReference type="KEGG" id="char:105911982"/>
<dbReference type="GO" id="GO:0005886">
    <property type="term" value="C:plasma membrane"/>
    <property type="evidence" value="ECO:0007669"/>
    <property type="project" value="TreeGrafter"/>
</dbReference>
<dbReference type="PANTHER" id="PTHR45652">
    <property type="entry name" value="GLIAL FIBRILLARY ACIDIC PROTEIN"/>
    <property type="match status" value="1"/>
</dbReference>
<organism evidence="6 7">
    <name type="scientific">Clupea harengus</name>
    <name type="common">Atlantic herring</name>
    <dbReference type="NCBI Taxonomy" id="7950"/>
    <lineage>
        <taxon>Eukaryota</taxon>
        <taxon>Metazoa</taxon>
        <taxon>Chordata</taxon>
        <taxon>Craniata</taxon>
        <taxon>Vertebrata</taxon>
        <taxon>Euteleostomi</taxon>
        <taxon>Actinopterygii</taxon>
        <taxon>Neopterygii</taxon>
        <taxon>Teleostei</taxon>
        <taxon>Clupei</taxon>
        <taxon>Clupeiformes</taxon>
        <taxon>Clupeoidei</taxon>
        <taxon>Clupeidae</taxon>
        <taxon>Clupea</taxon>
    </lineage>
</organism>
<dbReference type="GO" id="GO:0005882">
    <property type="term" value="C:intermediate filament"/>
    <property type="evidence" value="ECO:0007669"/>
    <property type="project" value="UniProtKB-KW"/>
</dbReference>
<dbReference type="GO" id="GO:0030424">
    <property type="term" value="C:axon"/>
    <property type="evidence" value="ECO:0007669"/>
    <property type="project" value="TreeGrafter"/>
</dbReference>
<dbReference type="SUPFAM" id="SSF64593">
    <property type="entry name" value="Intermediate filament protein, coiled coil region"/>
    <property type="match status" value="1"/>
</dbReference>
<feature type="region of interest" description="Disordered" evidence="4">
    <location>
        <begin position="419"/>
        <end position="455"/>
    </location>
</feature>
<name>A0A6P8GM32_CLUHA</name>
<accession>A0A6P8GM32</accession>
<dbReference type="InterPro" id="IPR039008">
    <property type="entry name" value="IF_rod_dom"/>
</dbReference>
<dbReference type="PROSITE" id="PS51842">
    <property type="entry name" value="IF_ROD_2"/>
    <property type="match status" value="1"/>
</dbReference>
<evidence type="ECO:0000256" key="1">
    <source>
        <dbReference type="ARBA" id="ARBA00022754"/>
    </source>
</evidence>
<feature type="domain" description="IF rod" evidence="5">
    <location>
        <begin position="94"/>
        <end position="414"/>
    </location>
</feature>
<dbReference type="GO" id="GO:0005200">
    <property type="term" value="F:structural constituent of cytoskeleton"/>
    <property type="evidence" value="ECO:0007669"/>
    <property type="project" value="TreeGrafter"/>
</dbReference>
<dbReference type="OrthoDB" id="8954711at2759"/>
<dbReference type="SMART" id="SM01391">
    <property type="entry name" value="Filament"/>
    <property type="match status" value="1"/>
</dbReference>
<dbReference type="RefSeq" id="XP_031440189.1">
    <property type="nucleotide sequence ID" value="XM_031584329.2"/>
</dbReference>
<reference evidence="7" key="1">
    <citation type="submission" date="2025-08" db="UniProtKB">
        <authorList>
            <consortium name="RefSeq"/>
        </authorList>
    </citation>
    <scope>IDENTIFICATION</scope>
</reference>
<keyword evidence="6" id="KW-1185">Reference proteome</keyword>
<dbReference type="GO" id="GO:0045109">
    <property type="term" value="P:intermediate filament organization"/>
    <property type="evidence" value="ECO:0007669"/>
    <property type="project" value="TreeGrafter"/>
</dbReference>
<feature type="coiled-coil region" evidence="3">
    <location>
        <begin position="112"/>
        <end position="172"/>
    </location>
</feature>
<dbReference type="Gene3D" id="1.20.5.1160">
    <property type="entry name" value="Vasodilator-stimulated phosphoprotein"/>
    <property type="match status" value="1"/>
</dbReference>
<dbReference type="GO" id="GO:0005737">
    <property type="term" value="C:cytoplasm"/>
    <property type="evidence" value="ECO:0007669"/>
    <property type="project" value="TreeGrafter"/>
</dbReference>
<dbReference type="Proteomes" id="UP000515152">
    <property type="component" value="Chromosome 17"/>
</dbReference>
<feature type="coiled-coil region" evidence="3">
    <location>
        <begin position="312"/>
        <end position="353"/>
    </location>
</feature>
<dbReference type="PANTHER" id="PTHR45652:SF5">
    <property type="entry name" value="VIMENTIN"/>
    <property type="match status" value="1"/>
</dbReference>
<evidence type="ECO:0000313" key="7">
    <source>
        <dbReference type="RefSeq" id="XP_031440189.1"/>
    </source>
</evidence>
<sequence>MPMMYNASIGSYGARGLLGLSSVMGLQSGADLGLGMGFGLGRSTSALGLGLGGGERVSVGRSAVSGGVGTAARVTAGSVGSTSTLAPMLSREAERSTLAMLNQRFSGFVSRVRELQKENVTLEGRLAELTGSLDLTTDTNITVSATEQETQLQEYRNNIAKMSLDTVKLEIELDGIRGVAHELKAKYDFEQGVKFQLEADIAAMRKDINAASELHEDLDAQRDSLKDQLDFITKTQEEEMAGLESKLGQSFDTSSSIIQVDTEQSFDITEALKKIRGVYEATVQQHREEADTYYKLKMEEVQAVKESTSESLSSTKQELTTSKKELQTLKLELENLVNKILTLEQHRTEAQAQSSTAEAGCQALVLGLEAAIEAAKNHLLKQILKYQELLDIKLALDTEIQSYTLLINGIDSSDIPMASSVASSSLNPSKSHSPATSIRSSSPISTTQDISTTRDINTTQDILSLEQSSEEVDKASSVTVTESASSYSYSETLVETRMEEKIITEEMVTIISSDAED</sequence>